<dbReference type="Proteomes" id="UP000005952">
    <property type="component" value="Chromosome"/>
</dbReference>
<dbReference type="GO" id="GO:0016881">
    <property type="term" value="F:acid-amino acid ligase activity"/>
    <property type="evidence" value="ECO:0007669"/>
    <property type="project" value="InterPro"/>
</dbReference>
<dbReference type="SUPFAM" id="SSF53623">
    <property type="entry name" value="MurD-like peptide ligases, catalytic domain"/>
    <property type="match status" value="1"/>
</dbReference>
<dbReference type="GO" id="GO:0005524">
    <property type="term" value="F:ATP binding"/>
    <property type="evidence" value="ECO:0007669"/>
    <property type="project" value="UniProtKB-KW"/>
</dbReference>
<keyword evidence="4" id="KW-0812">Transmembrane</keyword>
<feature type="domain" description="Mur ligase central" evidence="5">
    <location>
        <begin position="24"/>
        <end position="208"/>
    </location>
</feature>
<sequence length="425" mass="46705">MKLKTRETCAKIKRKRTSGTIIAVTGSSVKTTTVALLSHILAGDAKVSSQFLCNGYSHAIDSLLNLRSDTRYAVIEQGTKEIGQIPRAAKLIKPDVAVITLVAIEHYRAFRTIEAVAQEKAALVEAVPDDGLVVLNFDNPHVRAMADLTRARSITFGTMGGDYIAREVGTGTDGFLFLTLTGGGQSIHLKTQLLGAHNWLTVAAAATTALELGVPSETVRVRIESFEPIVERMSLHVVPDGSRIILDTVKAPYHSILLPLEALKTLAAPKKRFIMEQISDYAGNATKKYKDTYAAAAKIADEVCFVGPWVHKARAPAADIESGKFRAFANVEALAAYLRETALKDEVILVKSAGNLHLERLLLDRIAKVRCWPNECGHRGSCQQCGLYERAFHEHNGQRRYRRKLRRSNKIKSWLSAFSQSVGNF</sequence>
<dbReference type="Gene3D" id="3.40.1190.10">
    <property type="entry name" value="Mur-like, catalytic domain"/>
    <property type="match status" value="1"/>
</dbReference>
<dbReference type="eggNOG" id="COG0770">
    <property type="taxonomic scope" value="Bacteria"/>
</dbReference>
<name>N0B583_9HYPH</name>
<dbReference type="Pfam" id="PF08245">
    <property type="entry name" value="Mur_ligase_M"/>
    <property type="match status" value="1"/>
</dbReference>
<dbReference type="Gene3D" id="3.90.190.20">
    <property type="entry name" value="Mur ligase, C-terminal domain"/>
    <property type="match status" value="1"/>
</dbReference>
<keyword evidence="3" id="KW-0067">ATP-binding</keyword>
<reference evidence="6 7" key="1">
    <citation type="journal article" date="2013" name="Genome Announc.">
        <title>Genome sequences for three denitrifying bacterial strains isolated from a uranium- and nitrate-contaminated subsurface environment.</title>
        <authorList>
            <person name="Venkatramanan R."/>
            <person name="Prakash O."/>
            <person name="Woyke T."/>
            <person name="Chain P."/>
            <person name="Goodwin L.A."/>
            <person name="Watson D."/>
            <person name="Brooks S."/>
            <person name="Kostka J.E."/>
            <person name="Green S.J."/>
        </authorList>
    </citation>
    <scope>NUCLEOTIDE SEQUENCE [LARGE SCALE GENOMIC DNA]</scope>
    <source>
        <strain evidence="6 7">1NES1</strain>
    </source>
</reference>
<dbReference type="KEGG" id="hdt:HYPDE_32453"/>
<evidence type="ECO:0000256" key="2">
    <source>
        <dbReference type="ARBA" id="ARBA00022741"/>
    </source>
</evidence>
<evidence type="ECO:0000256" key="4">
    <source>
        <dbReference type="SAM" id="Phobius"/>
    </source>
</evidence>
<dbReference type="PANTHER" id="PTHR43024:SF1">
    <property type="entry name" value="UDP-N-ACETYLMURAMOYL-TRIPEPTIDE--D-ALANYL-D-ALANINE LIGASE"/>
    <property type="match status" value="1"/>
</dbReference>
<keyword evidence="4" id="KW-1133">Transmembrane helix</keyword>
<accession>N0B583</accession>
<keyword evidence="4" id="KW-0472">Membrane</keyword>
<dbReference type="HOGENOM" id="CLU_645252_0_0_5"/>
<keyword evidence="2" id="KW-0547">Nucleotide-binding</keyword>
<dbReference type="PANTHER" id="PTHR43024">
    <property type="entry name" value="UDP-N-ACETYLMURAMOYL-TRIPEPTIDE--D-ALANYL-D-ALANINE LIGASE"/>
    <property type="match status" value="1"/>
</dbReference>
<dbReference type="InterPro" id="IPR036615">
    <property type="entry name" value="Mur_ligase_C_dom_sf"/>
</dbReference>
<protein>
    <submittedName>
        <fullName evidence="6">Mur ligase middle domain-containing protein</fullName>
    </submittedName>
</protein>
<evidence type="ECO:0000256" key="3">
    <source>
        <dbReference type="ARBA" id="ARBA00022840"/>
    </source>
</evidence>
<dbReference type="OrthoDB" id="9803907at2"/>
<dbReference type="SUPFAM" id="SSF53244">
    <property type="entry name" value="MurD-like peptide ligases, peptide-binding domain"/>
    <property type="match status" value="1"/>
</dbReference>
<proteinExistence type="predicted"/>
<evidence type="ECO:0000256" key="1">
    <source>
        <dbReference type="ARBA" id="ARBA00022598"/>
    </source>
</evidence>
<evidence type="ECO:0000313" key="7">
    <source>
        <dbReference type="Proteomes" id="UP000005952"/>
    </source>
</evidence>
<dbReference type="InterPro" id="IPR013221">
    <property type="entry name" value="Mur_ligase_cen"/>
</dbReference>
<keyword evidence="7" id="KW-1185">Reference proteome</keyword>
<dbReference type="InterPro" id="IPR051046">
    <property type="entry name" value="MurCDEF_CellWall_CoF430Synth"/>
</dbReference>
<dbReference type="STRING" id="670307.HYPDE_32453"/>
<feature type="transmembrane region" description="Helical" evidence="4">
    <location>
        <begin position="21"/>
        <end position="42"/>
    </location>
</feature>
<evidence type="ECO:0000313" key="6">
    <source>
        <dbReference type="EMBL" id="AGK58163.1"/>
    </source>
</evidence>
<dbReference type="AlphaFoldDB" id="N0B583"/>
<keyword evidence="1 6" id="KW-0436">Ligase</keyword>
<dbReference type="EMBL" id="CP005587">
    <property type="protein sequence ID" value="AGK58163.1"/>
    <property type="molecule type" value="Genomic_DNA"/>
</dbReference>
<dbReference type="InterPro" id="IPR036565">
    <property type="entry name" value="Mur-like_cat_sf"/>
</dbReference>
<evidence type="ECO:0000259" key="5">
    <source>
        <dbReference type="Pfam" id="PF08245"/>
    </source>
</evidence>
<organism evidence="6 7">
    <name type="scientific">Hyphomicrobium denitrificans 1NES1</name>
    <dbReference type="NCBI Taxonomy" id="670307"/>
    <lineage>
        <taxon>Bacteria</taxon>
        <taxon>Pseudomonadati</taxon>
        <taxon>Pseudomonadota</taxon>
        <taxon>Alphaproteobacteria</taxon>
        <taxon>Hyphomicrobiales</taxon>
        <taxon>Hyphomicrobiaceae</taxon>
        <taxon>Hyphomicrobium</taxon>
    </lineage>
</organism>
<gene>
    <name evidence="6" type="ORF">HYPDE_32453</name>
</gene>